<dbReference type="GO" id="GO:0008835">
    <property type="term" value="F:diaminohydroxyphosphoribosylaminopyrimidine deaminase activity"/>
    <property type="evidence" value="ECO:0007669"/>
    <property type="project" value="UniProtKB-EC"/>
</dbReference>
<dbReference type="InterPro" id="IPR024072">
    <property type="entry name" value="DHFR-like_dom_sf"/>
</dbReference>
<evidence type="ECO:0000256" key="8">
    <source>
        <dbReference type="ARBA" id="ARBA00022833"/>
    </source>
</evidence>
<keyword evidence="7 12" id="KW-0479">Metal-binding</keyword>
<feature type="binding site" evidence="14">
    <location>
        <position position="178"/>
    </location>
    <ligand>
        <name>substrate</name>
    </ligand>
</feature>
<feature type="binding site" evidence="14">
    <location>
        <position position="180"/>
    </location>
    <ligand>
        <name>NADP(+)</name>
        <dbReference type="ChEBI" id="CHEBI:58349"/>
    </ligand>
</feature>
<evidence type="ECO:0000256" key="12">
    <source>
        <dbReference type="PIRNR" id="PIRNR006769"/>
    </source>
</evidence>
<dbReference type="Gene3D" id="3.40.140.10">
    <property type="entry name" value="Cytidine Deaminase, domain 2"/>
    <property type="match status" value="1"/>
</dbReference>
<evidence type="ECO:0000256" key="10">
    <source>
        <dbReference type="ARBA" id="ARBA00023002"/>
    </source>
</evidence>
<dbReference type="UniPathway" id="UPA00275">
    <property type="reaction ID" value="UER00401"/>
</dbReference>
<dbReference type="InterPro" id="IPR004794">
    <property type="entry name" value="Eubact_RibD"/>
</dbReference>
<feature type="binding site" evidence="15">
    <location>
        <position position="86"/>
    </location>
    <ligand>
        <name>Zn(2+)</name>
        <dbReference type="ChEBI" id="CHEBI:29105"/>
        <note>catalytic</note>
    </ligand>
</feature>
<evidence type="ECO:0000256" key="11">
    <source>
        <dbReference type="ARBA" id="ARBA00023268"/>
    </source>
</evidence>
<comment type="pathway">
    <text evidence="3 12">Cofactor biosynthesis; riboflavin biosynthesis; 5-amino-6-(D-ribitylamino)uracil from GTP: step 3/4.</text>
</comment>
<keyword evidence="11" id="KW-0511">Multifunctional enzyme</keyword>
<keyword evidence="10 12" id="KW-0560">Oxidoreductase</keyword>
<gene>
    <name evidence="17" type="ORF">DGI_1908</name>
</gene>
<feature type="active site" description="Proton donor" evidence="13">
    <location>
        <position position="60"/>
    </location>
</feature>
<name>T2GC48_MEGG1</name>
<dbReference type="EC" id="3.5.4.26" evidence="12"/>
<dbReference type="eggNOG" id="COG0117">
    <property type="taxonomic scope" value="Bacteria"/>
</dbReference>
<dbReference type="Pfam" id="PF00383">
    <property type="entry name" value="dCMP_cyt_deam_1"/>
    <property type="match status" value="1"/>
</dbReference>
<dbReference type="EC" id="1.1.1.193" evidence="12"/>
<dbReference type="InterPro" id="IPR016192">
    <property type="entry name" value="APOBEC/CMP_deaminase_Zn-bd"/>
</dbReference>
<dbReference type="InterPro" id="IPR016193">
    <property type="entry name" value="Cytidine_deaminase-like"/>
</dbReference>
<comment type="pathway">
    <text evidence="2 12">Cofactor biosynthesis; riboflavin biosynthesis; 5-amino-6-(D-ribitylamino)uracil from GTP: step 2/4.</text>
</comment>
<reference evidence="17 18" key="1">
    <citation type="journal article" date="2013" name="J. Bacteriol.">
        <title>Roles of HynAB and Ech, the only two hydrogenases found in the model sulfate reducer Desulfovibrio gigas.</title>
        <authorList>
            <person name="Morais-Silva F.O."/>
            <person name="Santos C.I."/>
            <person name="Rodrigues R."/>
            <person name="Pereira I.A."/>
            <person name="Rodrigues-Pousada C."/>
        </authorList>
    </citation>
    <scope>NUCLEOTIDE SEQUENCE [LARGE SCALE GENOMIC DNA]</scope>
    <source>
        <strain evidence="18">ATCC 19364 / DSM 1382 / NCIMB 9332 / VKM B-1759</strain>
    </source>
</reference>
<dbReference type="NCBIfam" id="TIGR00326">
    <property type="entry name" value="eubact_ribD"/>
    <property type="match status" value="1"/>
</dbReference>
<dbReference type="PATRIC" id="fig|1121448.10.peg.1868"/>
<dbReference type="EMBL" id="CP006585">
    <property type="protein sequence ID" value="AGW13691.1"/>
    <property type="molecule type" value="Genomic_DNA"/>
</dbReference>
<evidence type="ECO:0000256" key="5">
    <source>
        <dbReference type="ARBA" id="ARBA00007417"/>
    </source>
</evidence>
<comment type="catalytic activity">
    <reaction evidence="12">
        <text>5-amino-6-(5-phospho-D-ribitylamino)uracil + NADP(+) = 5-amino-6-(5-phospho-D-ribosylamino)uracil + NADPH + H(+)</text>
        <dbReference type="Rhea" id="RHEA:17845"/>
        <dbReference type="ChEBI" id="CHEBI:15378"/>
        <dbReference type="ChEBI" id="CHEBI:57783"/>
        <dbReference type="ChEBI" id="CHEBI:58349"/>
        <dbReference type="ChEBI" id="CHEBI:58421"/>
        <dbReference type="ChEBI" id="CHEBI:58453"/>
        <dbReference type="EC" id="1.1.1.193"/>
    </reaction>
</comment>
<accession>T2GC48</accession>
<dbReference type="PIRSF" id="PIRSF006769">
    <property type="entry name" value="RibD"/>
    <property type="match status" value="1"/>
</dbReference>
<feature type="binding site" evidence="14">
    <location>
        <position position="210"/>
    </location>
    <ligand>
        <name>NADP(+)</name>
        <dbReference type="ChEBI" id="CHEBI:58349"/>
    </ligand>
</feature>
<organism evidence="17 18">
    <name type="scientific">Megalodesulfovibrio gigas (strain ATCC 19364 / DSM 1382 / NCIMB 9332 / VKM B-1759)</name>
    <name type="common">Desulfovibrio gigas</name>
    <dbReference type="NCBI Taxonomy" id="1121448"/>
    <lineage>
        <taxon>Bacteria</taxon>
        <taxon>Pseudomonadati</taxon>
        <taxon>Thermodesulfobacteriota</taxon>
        <taxon>Desulfovibrionia</taxon>
        <taxon>Desulfovibrionales</taxon>
        <taxon>Desulfovibrionaceae</taxon>
        <taxon>Megalodesulfovibrio</taxon>
    </lineage>
</organism>
<dbReference type="Pfam" id="PF01872">
    <property type="entry name" value="RibD_C"/>
    <property type="match status" value="1"/>
</dbReference>
<comment type="similarity">
    <text evidence="4 12">In the N-terminal section; belongs to the cytidine and deoxycytidylate deaminase family.</text>
</comment>
<feature type="domain" description="CMP/dCMP-type deaminase" evidence="16">
    <location>
        <begin position="9"/>
        <end position="133"/>
    </location>
</feature>
<evidence type="ECO:0000256" key="13">
    <source>
        <dbReference type="PIRSR" id="PIRSR006769-1"/>
    </source>
</evidence>
<dbReference type="KEGG" id="dgg:DGI_1908"/>
<feature type="binding site" evidence="14">
    <location>
        <position position="206"/>
    </location>
    <ligand>
        <name>substrate</name>
    </ligand>
</feature>
<evidence type="ECO:0000256" key="4">
    <source>
        <dbReference type="ARBA" id="ARBA00005259"/>
    </source>
</evidence>
<evidence type="ECO:0000256" key="14">
    <source>
        <dbReference type="PIRSR" id="PIRSR006769-2"/>
    </source>
</evidence>
<evidence type="ECO:0000256" key="9">
    <source>
        <dbReference type="ARBA" id="ARBA00022857"/>
    </source>
</evidence>
<feature type="binding site" evidence="14">
    <location>
        <position position="311"/>
    </location>
    <ligand>
        <name>substrate</name>
    </ligand>
</feature>
<protein>
    <recommendedName>
        <fullName evidence="12">Riboflavin biosynthesis protein RibD</fullName>
    </recommendedName>
    <domain>
        <recommendedName>
            <fullName evidence="12">Diaminohydroxyphosphoribosylaminopyrimidine deaminase</fullName>
            <shortName evidence="12">DRAP deaminase</shortName>
            <ecNumber evidence="12">3.5.4.26</ecNumber>
        </recommendedName>
        <alternativeName>
            <fullName evidence="12">Riboflavin-specific deaminase</fullName>
        </alternativeName>
    </domain>
    <domain>
        <recommendedName>
            <fullName evidence="12">5-amino-6-(5-phosphoribosylamino)uracil reductase</fullName>
            <ecNumber evidence="12">1.1.1.193</ecNumber>
        </recommendedName>
        <alternativeName>
            <fullName evidence="12">HTP reductase</fullName>
        </alternativeName>
    </domain>
</protein>
<evidence type="ECO:0000259" key="16">
    <source>
        <dbReference type="PROSITE" id="PS51747"/>
    </source>
</evidence>
<feature type="binding site" evidence="14">
    <location>
        <begin position="313"/>
        <end position="319"/>
    </location>
    <ligand>
        <name>NADP(+)</name>
        <dbReference type="ChEBI" id="CHEBI:58349"/>
    </ligand>
</feature>
<feature type="binding site" evidence="15">
    <location>
        <position position="95"/>
    </location>
    <ligand>
        <name>Zn(2+)</name>
        <dbReference type="ChEBI" id="CHEBI:29105"/>
        <note>catalytic</note>
    </ligand>
</feature>
<feature type="binding site" evidence="15">
    <location>
        <position position="58"/>
    </location>
    <ligand>
        <name>Zn(2+)</name>
        <dbReference type="ChEBI" id="CHEBI:29105"/>
        <note>catalytic</note>
    </ligand>
</feature>
<keyword evidence="9 12" id="KW-0521">NADP</keyword>
<dbReference type="InterPro" id="IPR002125">
    <property type="entry name" value="CMP_dCMP_dom"/>
</dbReference>
<feature type="binding site" evidence="14">
    <location>
        <position position="164"/>
    </location>
    <ligand>
        <name>NADP(+)</name>
        <dbReference type="ChEBI" id="CHEBI:58349"/>
    </ligand>
</feature>
<evidence type="ECO:0000256" key="1">
    <source>
        <dbReference type="ARBA" id="ARBA00002151"/>
    </source>
</evidence>
<dbReference type="eggNOG" id="COG1985">
    <property type="taxonomic scope" value="Bacteria"/>
</dbReference>
<dbReference type="CDD" id="cd01284">
    <property type="entry name" value="Riboflavin_deaminase-reductase"/>
    <property type="match status" value="1"/>
</dbReference>
<dbReference type="PANTHER" id="PTHR38011:SF7">
    <property type="entry name" value="2,5-DIAMINO-6-RIBOSYLAMINO-4(3H)-PYRIMIDINONE 5'-PHOSPHATE REDUCTASE"/>
    <property type="match status" value="1"/>
</dbReference>
<dbReference type="PROSITE" id="PS00903">
    <property type="entry name" value="CYT_DCMP_DEAMINASES_1"/>
    <property type="match status" value="1"/>
</dbReference>
<dbReference type="RefSeq" id="WP_021760563.1">
    <property type="nucleotide sequence ID" value="NC_022444.1"/>
</dbReference>
<comment type="cofactor">
    <cofactor evidence="12 15">
        <name>Zn(2+)</name>
        <dbReference type="ChEBI" id="CHEBI:29105"/>
    </cofactor>
    <text evidence="12 15">Binds 1 zinc ion.</text>
</comment>
<dbReference type="HOGENOM" id="CLU_036590_1_0_7"/>
<sequence length="395" mass="42205">MNTCVAETSPCILYMREALRLGRRGRFVTAPNPCVGAVLVRREQIVGRGWHTAYGKPHAEVEAIADARQHGVNLAECTLYVTLEPCNHHGKTPPCTEAILEAGIRRVVIGVRDPNPVAAGGLEFLQSHGVTVETGICAQECLDLISDFLVWQQQSRAVCLLKLASTLDGRIATRTGHSQWISSPPAREYVHRLRSQVQAIMIGGQTFRVDNPLLTCRLEGHDMCCQPFAVVVTSSLPPPSSACQLLNARPSQTIFLTPESIATGHAATQLRECGATVWGLPLAPGSVGGLDLRAALTLLRTELGCHHVLCEGGGSLGRSLLEQGMADELLLFLAPKVLGDANAAPVLSGRAPQHMDEALALRYTDIRPVGPDLLITCKPVLPGTAAAPATDLDNS</sequence>
<keyword evidence="12" id="KW-0378">Hydrolase</keyword>
<dbReference type="OrthoDB" id="9800865at2"/>
<dbReference type="GO" id="GO:0008703">
    <property type="term" value="F:5-amino-6-(5-phosphoribosylamino)uracil reductase activity"/>
    <property type="evidence" value="ECO:0007669"/>
    <property type="project" value="UniProtKB-EC"/>
</dbReference>
<evidence type="ECO:0000256" key="2">
    <source>
        <dbReference type="ARBA" id="ARBA00004882"/>
    </source>
</evidence>
<dbReference type="SUPFAM" id="SSF53597">
    <property type="entry name" value="Dihydrofolate reductase-like"/>
    <property type="match status" value="1"/>
</dbReference>
<keyword evidence="8 12" id="KW-0862">Zinc</keyword>
<dbReference type="InterPro" id="IPR002734">
    <property type="entry name" value="RibDG_C"/>
</dbReference>
<comment type="function">
    <text evidence="1 12">Converts 2,5-diamino-6-(ribosylamino)-4(3h)-pyrimidinone 5'-phosphate into 5-amino-6-(ribosylamino)-2,4(1h,3h)-pyrimidinedione 5'-phosphate.</text>
</comment>
<dbReference type="SUPFAM" id="SSF53927">
    <property type="entry name" value="Cytidine deaminase-like"/>
    <property type="match status" value="1"/>
</dbReference>
<dbReference type="STRING" id="1121448.DGI_1908"/>
<comment type="catalytic activity">
    <reaction evidence="12">
        <text>2,5-diamino-6-hydroxy-4-(5-phosphoribosylamino)-pyrimidine + H2O + H(+) = 5-amino-6-(5-phospho-D-ribosylamino)uracil + NH4(+)</text>
        <dbReference type="Rhea" id="RHEA:21868"/>
        <dbReference type="ChEBI" id="CHEBI:15377"/>
        <dbReference type="ChEBI" id="CHEBI:15378"/>
        <dbReference type="ChEBI" id="CHEBI:28938"/>
        <dbReference type="ChEBI" id="CHEBI:58453"/>
        <dbReference type="ChEBI" id="CHEBI:58614"/>
        <dbReference type="EC" id="3.5.4.26"/>
    </reaction>
</comment>
<comment type="similarity">
    <text evidence="5 12">In the C-terminal section; belongs to the HTP reductase family.</text>
</comment>
<dbReference type="GO" id="GO:0008270">
    <property type="term" value="F:zinc ion binding"/>
    <property type="evidence" value="ECO:0007669"/>
    <property type="project" value="InterPro"/>
</dbReference>
<dbReference type="GO" id="GO:0009231">
    <property type="term" value="P:riboflavin biosynthetic process"/>
    <property type="evidence" value="ECO:0007669"/>
    <property type="project" value="UniProtKB-UniPathway"/>
</dbReference>
<feature type="binding site" evidence="14">
    <location>
        <position position="217"/>
    </location>
    <ligand>
        <name>substrate</name>
    </ligand>
</feature>
<evidence type="ECO:0000313" key="18">
    <source>
        <dbReference type="Proteomes" id="UP000016587"/>
    </source>
</evidence>
<evidence type="ECO:0000256" key="15">
    <source>
        <dbReference type="PIRSR" id="PIRSR006769-3"/>
    </source>
</evidence>
<keyword evidence="6 12" id="KW-0686">Riboflavin biosynthesis</keyword>
<proteinExistence type="inferred from homology"/>
<evidence type="ECO:0000256" key="3">
    <source>
        <dbReference type="ARBA" id="ARBA00004910"/>
    </source>
</evidence>
<dbReference type="PANTHER" id="PTHR38011">
    <property type="entry name" value="DIHYDROFOLATE REDUCTASE FAMILY PROTEIN (AFU_ORTHOLOGUE AFUA_8G06820)"/>
    <property type="match status" value="1"/>
</dbReference>
<dbReference type="AlphaFoldDB" id="T2GC48"/>
<feature type="binding site" evidence="14">
    <location>
        <position position="234"/>
    </location>
    <ligand>
        <name>NADP(+)</name>
        <dbReference type="ChEBI" id="CHEBI:58349"/>
    </ligand>
</feature>
<evidence type="ECO:0000256" key="7">
    <source>
        <dbReference type="ARBA" id="ARBA00022723"/>
    </source>
</evidence>
<evidence type="ECO:0000256" key="6">
    <source>
        <dbReference type="ARBA" id="ARBA00022619"/>
    </source>
</evidence>
<feature type="binding site" evidence="14">
    <location>
        <position position="214"/>
    </location>
    <ligand>
        <name>substrate</name>
    </ligand>
</feature>
<dbReference type="InterPro" id="IPR050765">
    <property type="entry name" value="Riboflavin_Biosynth_HTPR"/>
</dbReference>
<dbReference type="PROSITE" id="PS51747">
    <property type="entry name" value="CYT_DCMP_DEAMINASES_2"/>
    <property type="match status" value="1"/>
</dbReference>
<evidence type="ECO:0000313" key="17">
    <source>
        <dbReference type="EMBL" id="AGW13691.1"/>
    </source>
</evidence>
<dbReference type="Gene3D" id="3.40.430.10">
    <property type="entry name" value="Dihydrofolate Reductase, subunit A"/>
    <property type="match status" value="1"/>
</dbReference>
<feature type="binding site" evidence="14">
    <location>
        <position position="194"/>
    </location>
    <ligand>
        <name>substrate</name>
    </ligand>
</feature>
<dbReference type="Proteomes" id="UP000016587">
    <property type="component" value="Chromosome"/>
</dbReference>
<reference evidence="18" key="2">
    <citation type="submission" date="2013-07" db="EMBL/GenBank/DDBJ databases">
        <authorList>
            <person name="Morais-Silva F.O."/>
            <person name="Rezende A.M."/>
            <person name="Pimentel C."/>
            <person name="Resende D.M."/>
            <person name="Santos C.I."/>
            <person name="Clemente C."/>
            <person name="de Oliveira L.M."/>
            <person name="da Silva S.M."/>
            <person name="Costa D.A."/>
            <person name="Varela-Raposo A."/>
            <person name="Horacio E.C.A."/>
            <person name="Matos M."/>
            <person name="Flores O."/>
            <person name="Ruiz J.C."/>
            <person name="Rodrigues-Pousada C."/>
        </authorList>
    </citation>
    <scope>NUCLEOTIDE SEQUENCE [LARGE SCALE GENOMIC DNA]</scope>
    <source>
        <strain evidence="18">ATCC 19364 / DSM 1382 / NCIMB 9332 / VKM B-1759</strain>
    </source>
</reference>
<keyword evidence="18" id="KW-1185">Reference proteome</keyword>